<sequence length="86" mass="9496">MKPYSISYKPSAAKALRKLHPTEQKRIVRAIEALAGTPRPPGAIQLAVGDGELRIRVGGHRVIYDIEDEALVVLVLRIGHRGDVYK</sequence>
<gene>
    <name evidence="3" type="ORF">AB6N35_07070</name>
</gene>
<dbReference type="Pfam" id="PF05016">
    <property type="entry name" value="ParE_toxin"/>
    <property type="match status" value="1"/>
</dbReference>
<keyword evidence="2" id="KW-1277">Toxin-antitoxin system</keyword>
<protein>
    <submittedName>
        <fullName evidence="3">Type II toxin-antitoxin system RelE/ParE family toxin</fullName>
    </submittedName>
</protein>
<proteinExistence type="inferred from homology"/>
<accession>A0ABV3YGN3</accession>
<dbReference type="InterPro" id="IPR035093">
    <property type="entry name" value="RelE/ParE_toxin_dom_sf"/>
</dbReference>
<dbReference type="PANTHER" id="PTHR35601:SF1">
    <property type="entry name" value="TOXIN RELE"/>
    <property type="match status" value="1"/>
</dbReference>
<evidence type="ECO:0000313" key="3">
    <source>
        <dbReference type="EMBL" id="MEX6464115.1"/>
    </source>
</evidence>
<name>A0ABV3YGN3_9ACTN</name>
<comment type="similarity">
    <text evidence="1">Belongs to the RelE toxin family.</text>
</comment>
<reference evidence="4" key="1">
    <citation type="submission" date="2024-07" db="EMBL/GenBank/DDBJ databases">
        <title>Pseudomonas strain that inhibits Aeromonas fish pathogens.</title>
        <authorList>
            <person name="Wildschutte H."/>
        </authorList>
    </citation>
    <scope>NUCLEOTIDE SEQUENCE [LARGE SCALE GENOMIC DNA]</scope>
    <source>
        <strain evidence="4">n60</strain>
    </source>
</reference>
<dbReference type="RefSeq" id="WP_083324343.1">
    <property type="nucleotide sequence ID" value="NZ_JALXRP010000005.1"/>
</dbReference>
<evidence type="ECO:0000256" key="2">
    <source>
        <dbReference type="ARBA" id="ARBA00022649"/>
    </source>
</evidence>
<dbReference type="Gene3D" id="3.30.2310.20">
    <property type="entry name" value="RelE-like"/>
    <property type="match status" value="1"/>
</dbReference>
<dbReference type="InterPro" id="IPR007712">
    <property type="entry name" value="RelE/ParE_toxin"/>
</dbReference>
<organism evidence="3 4">
    <name type="scientific">Dietzia cinnamea</name>
    <dbReference type="NCBI Taxonomy" id="321318"/>
    <lineage>
        <taxon>Bacteria</taxon>
        <taxon>Bacillati</taxon>
        <taxon>Actinomycetota</taxon>
        <taxon>Actinomycetes</taxon>
        <taxon>Mycobacteriales</taxon>
        <taxon>Dietziaceae</taxon>
        <taxon>Dietzia</taxon>
    </lineage>
</organism>
<evidence type="ECO:0000313" key="4">
    <source>
        <dbReference type="Proteomes" id="UP001560293"/>
    </source>
</evidence>
<comment type="caution">
    <text evidence="3">The sequence shown here is derived from an EMBL/GenBank/DDBJ whole genome shotgun (WGS) entry which is preliminary data.</text>
</comment>
<evidence type="ECO:0000256" key="1">
    <source>
        <dbReference type="ARBA" id="ARBA00006226"/>
    </source>
</evidence>
<dbReference type="EMBL" id="JBFTEZ010000002">
    <property type="protein sequence ID" value="MEX6464115.1"/>
    <property type="molecule type" value="Genomic_DNA"/>
</dbReference>
<dbReference type="SUPFAM" id="SSF143011">
    <property type="entry name" value="RelE-like"/>
    <property type="match status" value="1"/>
</dbReference>
<dbReference type="PANTHER" id="PTHR35601">
    <property type="entry name" value="TOXIN RELE"/>
    <property type="match status" value="1"/>
</dbReference>
<dbReference type="Proteomes" id="UP001560293">
    <property type="component" value="Unassembled WGS sequence"/>
</dbReference>
<keyword evidence="4" id="KW-1185">Reference proteome</keyword>